<protein>
    <submittedName>
        <fullName evidence="1">Uncharacterized protein</fullName>
    </submittedName>
</protein>
<dbReference type="AlphaFoldDB" id="A0A2J4RB59"/>
<reference evidence="1 2" key="1">
    <citation type="submission" date="2017-11" db="EMBL/GenBank/DDBJ databases">
        <authorList>
            <person name="Han C.G."/>
        </authorList>
    </citation>
    <scope>NUCLEOTIDE SEQUENCE [LARGE SCALE GENOMIC DNA]</scope>
    <source>
        <strain evidence="1 2">A11</strain>
    </source>
</reference>
<reference evidence="1 2" key="2">
    <citation type="submission" date="2018-01" db="EMBL/GenBank/DDBJ databases">
        <title>Genomic study of Klebsiella pneumoniae.</title>
        <authorList>
            <person name="Yang Y."/>
            <person name="Bicalho R."/>
        </authorList>
    </citation>
    <scope>NUCLEOTIDE SEQUENCE [LARGE SCALE GENOMIC DNA]</scope>
    <source>
        <strain evidence="1 2">A11</strain>
    </source>
</reference>
<proteinExistence type="predicted"/>
<dbReference type="Gene3D" id="2.160.20.10">
    <property type="entry name" value="Single-stranded right-handed beta-helix, Pectin lyase-like"/>
    <property type="match status" value="1"/>
</dbReference>
<feature type="non-terminal residue" evidence="1">
    <location>
        <position position="408"/>
    </location>
</feature>
<evidence type="ECO:0000313" key="1">
    <source>
        <dbReference type="EMBL" id="PLL40539.1"/>
    </source>
</evidence>
<name>A0A2J4RB59_9ENTR</name>
<evidence type="ECO:0000313" key="2">
    <source>
        <dbReference type="Proteomes" id="UP000234505"/>
    </source>
</evidence>
<comment type="caution">
    <text evidence="1">The sequence shown here is derived from an EMBL/GenBank/DDBJ whole genome shotgun (WGS) entry which is preliminary data.</text>
</comment>
<dbReference type="InterPro" id="IPR012334">
    <property type="entry name" value="Pectin_lyas_fold"/>
</dbReference>
<organism evidence="1 2">
    <name type="scientific">Klebsiella michiganensis</name>
    <dbReference type="NCBI Taxonomy" id="1134687"/>
    <lineage>
        <taxon>Bacteria</taxon>
        <taxon>Pseudomonadati</taxon>
        <taxon>Pseudomonadota</taxon>
        <taxon>Gammaproteobacteria</taxon>
        <taxon>Enterobacterales</taxon>
        <taxon>Enterobacteriaceae</taxon>
        <taxon>Klebsiella/Raoultella group</taxon>
        <taxon>Klebsiella</taxon>
    </lineage>
</organism>
<sequence length="408" mass="43856">MSENNYSALMMKSALTVNVDIDDITLPGIYPVEAGNSSSPSPYAGVLTVYPGDDKQRTFTSDGIIIASSTFNSDLLKWDEWILPLSRNDPGKDIALDNNTRIFLQNIGVRCQDIATLRKLEPTYDTQQTNVICHTAPSLKTPYQIDSGGRFQADLSDTTTTDDNWLCVVTPEGKRWKRVINDTLLNLAWSGVKPGDDITTPLKNAIAYIKKIFIADSGPAFTPVIAINAGNYIISSTIAKPPFIKLVCMGSVDIDASSITSGVLFDVFNDSTIPKPSFSGPGMNCDDISCIGGTLTVTGSGRTDGGVTAFAYGNKSAGLAPCRGVGFRNVTAKFFGSGLSIRPNDTYLLTFSDSRLEQNYTNFITSSVTSINSGEAIVLSNMIFGGSGNDHIYVNSPGMELIFDKCKA</sequence>
<dbReference type="CDD" id="cd19958">
    <property type="entry name" value="pyocin_knob"/>
    <property type="match status" value="1"/>
</dbReference>
<dbReference type="Proteomes" id="UP000234505">
    <property type="component" value="Unassembled WGS sequence"/>
</dbReference>
<dbReference type="InterPro" id="IPR011050">
    <property type="entry name" value="Pectin_lyase_fold/virulence"/>
</dbReference>
<accession>A0A2J4RB59</accession>
<dbReference type="EMBL" id="PIDS01000337">
    <property type="protein sequence ID" value="PLL40539.1"/>
    <property type="molecule type" value="Genomic_DNA"/>
</dbReference>
<dbReference type="SUPFAM" id="SSF51126">
    <property type="entry name" value="Pectin lyase-like"/>
    <property type="match status" value="1"/>
</dbReference>
<gene>
    <name evidence="1" type="ORF">CWN50_12045</name>
</gene>